<comment type="caution">
    <text evidence="3">The sequence shown here is derived from an EMBL/GenBank/DDBJ whole genome shotgun (WGS) entry which is preliminary data.</text>
</comment>
<dbReference type="OrthoDB" id="2636783at2"/>
<evidence type="ECO:0000313" key="3">
    <source>
        <dbReference type="EMBL" id="THF79114.1"/>
    </source>
</evidence>
<evidence type="ECO:0000313" key="4">
    <source>
        <dbReference type="Proteomes" id="UP000310636"/>
    </source>
</evidence>
<feature type="domain" description="DUF3502" evidence="2">
    <location>
        <begin position="459"/>
        <end position="528"/>
    </location>
</feature>
<keyword evidence="4" id="KW-1185">Reference proteome</keyword>
<feature type="compositionally biased region" description="Polar residues" evidence="1">
    <location>
        <begin position="38"/>
        <end position="47"/>
    </location>
</feature>
<reference evidence="3 4" key="1">
    <citation type="submission" date="2019-04" db="EMBL/GenBank/DDBJ databases">
        <title>Cohnella sp. nov. isolated from preserved vegetables.</title>
        <authorList>
            <person name="Lin S.-Y."/>
            <person name="Hung M.-H."/>
            <person name="Young C.-C."/>
        </authorList>
    </citation>
    <scope>NUCLEOTIDE SEQUENCE [LARGE SCALE GENOMIC DNA]</scope>
    <source>
        <strain evidence="3 4">CC-MHH1044</strain>
    </source>
</reference>
<dbReference type="PROSITE" id="PS51257">
    <property type="entry name" value="PROKAR_LIPOPROTEIN"/>
    <property type="match status" value="1"/>
</dbReference>
<dbReference type="InterPro" id="IPR022627">
    <property type="entry name" value="DUF3502"/>
</dbReference>
<feature type="compositionally biased region" description="Low complexity" evidence="1">
    <location>
        <begin position="51"/>
        <end position="66"/>
    </location>
</feature>
<dbReference type="EMBL" id="SSOB01000014">
    <property type="protein sequence ID" value="THF79114.1"/>
    <property type="molecule type" value="Genomic_DNA"/>
</dbReference>
<name>A0A4S4BVI8_9BACL</name>
<evidence type="ECO:0000256" key="1">
    <source>
        <dbReference type="SAM" id="MobiDB-lite"/>
    </source>
</evidence>
<accession>A0A4S4BVI8</accession>
<sequence>MRQHYDEMGSAATMKSIFRLTAIFSLLSAMLITGCQSAGSNGSNQKGDTGASSSSPAASQSSASSQEETLEPVKLKYYFYGAAKPGDEAVYDAMNKILKEKINTTVEFVKIPSNGDYTQKMTIMVNAQEEFDLAFTSPSYFDYFANAAKGSFVDITDLLPKYAPQTYAQFKPEIWNAAKVNGKIYASINQQIFARQSGFVISKPLADKYQFDPTGVTKQSDLLPFLEKVKAGEPADTTDQLYNAQMKNHVFSYFYPYYEWETIGGSDVPGVASSVLDQPKVFNEYDTPEFKEFILTNAEFQMKGLIAKDALTRPTFDASKYAASSMATLMPGIEETVKKTYKAEQYIIPLGDPILTTPNAIATMTAVSATSKHPERALMVIELLNTDKELYNLMVWGIEGVDYEKTGDNRIESLSGSTYGPAPGWMFGNQFNSFVSGTQPDDVWTQTKELNETAKVSKLYGFNFSPDSVKTEIANTSAIVNEYKAAFNTGMYGADTEKIYAEFLSKLKAAGVDKVLQEKQKQVDAFVAQKQ</sequence>
<proteinExistence type="predicted"/>
<dbReference type="AlphaFoldDB" id="A0A4S4BVI8"/>
<dbReference type="Pfam" id="PF12010">
    <property type="entry name" value="DUF3502"/>
    <property type="match status" value="1"/>
</dbReference>
<dbReference type="Gene3D" id="3.40.190.10">
    <property type="entry name" value="Periplasmic binding protein-like II"/>
    <property type="match status" value="2"/>
</dbReference>
<organism evidence="3 4">
    <name type="scientific">Cohnella fermenti</name>
    <dbReference type="NCBI Taxonomy" id="2565925"/>
    <lineage>
        <taxon>Bacteria</taxon>
        <taxon>Bacillati</taxon>
        <taxon>Bacillota</taxon>
        <taxon>Bacilli</taxon>
        <taxon>Bacillales</taxon>
        <taxon>Paenibacillaceae</taxon>
        <taxon>Cohnella</taxon>
    </lineage>
</organism>
<evidence type="ECO:0000259" key="2">
    <source>
        <dbReference type="Pfam" id="PF12010"/>
    </source>
</evidence>
<protein>
    <submittedName>
        <fullName evidence="3">DUF3502 domain-containing protein</fullName>
    </submittedName>
</protein>
<dbReference type="Proteomes" id="UP000310636">
    <property type="component" value="Unassembled WGS sequence"/>
</dbReference>
<dbReference type="SUPFAM" id="SSF53850">
    <property type="entry name" value="Periplasmic binding protein-like II"/>
    <property type="match status" value="1"/>
</dbReference>
<feature type="region of interest" description="Disordered" evidence="1">
    <location>
        <begin position="38"/>
        <end position="67"/>
    </location>
</feature>
<gene>
    <name evidence="3" type="ORF">E6C55_12935</name>
</gene>